<organism evidence="5 6">
    <name type="scientific">candidate division WWE3 bacterium CG_4_9_14_0_2_um_filter_35_11</name>
    <dbReference type="NCBI Taxonomy" id="1975077"/>
    <lineage>
        <taxon>Bacteria</taxon>
        <taxon>Katanobacteria</taxon>
    </lineage>
</organism>
<reference evidence="6" key="1">
    <citation type="submission" date="2017-09" db="EMBL/GenBank/DDBJ databases">
        <title>Depth-based differentiation of microbial function through sediment-hosted aquifers and enrichment of novel symbionts in the deep terrestrial subsurface.</title>
        <authorList>
            <person name="Probst A.J."/>
            <person name="Ladd B."/>
            <person name="Jarett J.K."/>
            <person name="Geller-Mcgrath D.E."/>
            <person name="Sieber C.M.K."/>
            <person name="Emerson J.B."/>
            <person name="Anantharaman K."/>
            <person name="Thomas B.C."/>
            <person name="Malmstrom R."/>
            <person name="Stieglmeier M."/>
            <person name="Klingl A."/>
            <person name="Woyke T."/>
            <person name="Ryan C.M."/>
            <person name="Banfield J.F."/>
        </authorList>
    </citation>
    <scope>NUCLEOTIDE SEQUENCE [LARGE SCALE GENOMIC DNA]</scope>
</reference>
<evidence type="ECO:0000313" key="5">
    <source>
        <dbReference type="EMBL" id="PJC23919.1"/>
    </source>
</evidence>
<dbReference type="Pfam" id="PF02739">
    <property type="entry name" value="5_3_exonuc_N"/>
    <property type="match status" value="1"/>
</dbReference>
<dbReference type="InterPro" id="IPR036279">
    <property type="entry name" value="5-3_exonuclease_C_sf"/>
</dbReference>
<accession>A0A2M8EMG6</accession>
<evidence type="ECO:0000256" key="2">
    <source>
        <dbReference type="ARBA" id="ARBA00022801"/>
    </source>
</evidence>
<evidence type="ECO:0000256" key="1">
    <source>
        <dbReference type="ARBA" id="ARBA00022722"/>
    </source>
</evidence>
<dbReference type="InterPro" id="IPR029060">
    <property type="entry name" value="PIN-like_dom_sf"/>
</dbReference>
<dbReference type="GO" id="GO:0033567">
    <property type="term" value="P:DNA replication, Okazaki fragment processing"/>
    <property type="evidence" value="ECO:0007669"/>
    <property type="project" value="InterPro"/>
</dbReference>
<proteinExistence type="predicted"/>
<feature type="domain" description="5'-3' exonuclease" evidence="4">
    <location>
        <begin position="5"/>
        <end position="270"/>
    </location>
</feature>
<evidence type="ECO:0000313" key="6">
    <source>
        <dbReference type="Proteomes" id="UP000229756"/>
    </source>
</evidence>
<dbReference type="PANTHER" id="PTHR42646">
    <property type="entry name" value="FLAP ENDONUCLEASE XNI"/>
    <property type="match status" value="1"/>
</dbReference>
<dbReference type="SMART" id="SM00279">
    <property type="entry name" value="HhH2"/>
    <property type="match status" value="1"/>
</dbReference>
<dbReference type="CDD" id="cd09898">
    <property type="entry name" value="H3TH_53EXO"/>
    <property type="match status" value="1"/>
</dbReference>
<dbReference type="SUPFAM" id="SSF47807">
    <property type="entry name" value="5' to 3' exonuclease, C-terminal subdomain"/>
    <property type="match status" value="1"/>
</dbReference>
<dbReference type="InterPro" id="IPR020046">
    <property type="entry name" value="5-3_exonucl_a-hlix_arch_N"/>
</dbReference>
<protein>
    <recommendedName>
        <fullName evidence="4">5'-3' exonuclease domain-containing protein</fullName>
    </recommendedName>
</protein>
<dbReference type="FunFam" id="1.10.150.20:FF:000003">
    <property type="entry name" value="DNA polymerase I"/>
    <property type="match status" value="1"/>
</dbReference>
<dbReference type="Proteomes" id="UP000229756">
    <property type="component" value="Unassembled WGS sequence"/>
</dbReference>
<sequence>MSSDNRLLLLDTFYFLHRSFHAYPKDLVASTGEHTNIVFGFASSLLDSILTLNPTHIACGWESEDQPSFRKELYPLYQFARVSMEPEDDHIFKEQLPLVIEVIEAFNIPRLTQNGFEGDDVLGTASEVASKDLDVVISTADQDLLQLINDRIFVYRPARPPYIKSEFFDFEKFKEKYTFEPRLMIDYKALRGDPSDGIPGVMGIGDVIAKQLIGQFGTLENIYDHLDDVKSASVKKKLIDDKDEAFMSKQLATIITNIPMGFNLKDCLVHDFDVQKVQKIFDRLGFKSLNRKLDMLEKRATLLRRGLPLLI</sequence>
<comment type="caution">
    <text evidence="5">The sequence shown here is derived from an EMBL/GenBank/DDBJ whole genome shotgun (WGS) entry which is preliminary data.</text>
</comment>
<dbReference type="Gene3D" id="1.10.150.20">
    <property type="entry name" value="5' to 3' exonuclease, C-terminal subdomain"/>
    <property type="match status" value="1"/>
</dbReference>
<dbReference type="SMART" id="SM00475">
    <property type="entry name" value="53EXOc"/>
    <property type="match status" value="1"/>
</dbReference>
<dbReference type="PANTHER" id="PTHR42646:SF2">
    <property type="entry name" value="5'-3' EXONUCLEASE FAMILY PROTEIN"/>
    <property type="match status" value="1"/>
</dbReference>
<dbReference type="InterPro" id="IPR020045">
    <property type="entry name" value="DNA_polI_H3TH"/>
</dbReference>
<dbReference type="GO" id="GO:0008409">
    <property type="term" value="F:5'-3' exonuclease activity"/>
    <property type="evidence" value="ECO:0007669"/>
    <property type="project" value="InterPro"/>
</dbReference>
<dbReference type="EMBL" id="PFSJ01000006">
    <property type="protein sequence ID" value="PJC23919.1"/>
    <property type="molecule type" value="Genomic_DNA"/>
</dbReference>
<keyword evidence="2" id="KW-0378">Hydrolase</keyword>
<dbReference type="GO" id="GO:0017108">
    <property type="term" value="F:5'-flap endonuclease activity"/>
    <property type="evidence" value="ECO:0007669"/>
    <property type="project" value="InterPro"/>
</dbReference>
<keyword evidence="3" id="KW-0238">DNA-binding</keyword>
<dbReference type="GO" id="GO:0003677">
    <property type="term" value="F:DNA binding"/>
    <property type="evidence" value="ECO:0007669"/>
    <property type="project" value="UniProtKB-KW"/>
</dbReference>
<dbReference type="InterPro" id="IPR002421">
    <property type="entry name" value="5-3_exonuclease"/>
</dbReference>
<dbReference type="SUPFAM" id="SSF88723">
    <property type="entry name" value="PIN domain-like"/>
    <property type="match status" value="1"/>
</dbReference>
<gene>
    <name evidence="5" type="ORF">CO058_00690</name>
</gene>
<dbReference type="AlphaFoldDB" id="A0A2M8EMG6"/>
<dbReference type="CDD" id="cd09859">
    <property type="entry name" value="PIN_53EXO"/>
    <property type="match status" value="1"/>
</dbReference>
<keyword evidence="1" id="KW-0540">Nuclease</keyword>
<dbReference type="InterPro" id="IPR008918">
    <property type="entry name" value="HhH2"/>
</dbReference>
<dbReference type="Pfam" id="PF01367">
    <property type="entry name" value="5_3_exonuc"/>
    <property type="match status" value="1"/>
</dbReference>
<name>A0A2M8EMG6_UNCKA</name>
<dbReference type="InterPro" id="IPR038969">
    <property type="entry name" value="FEN"/>
</dbReference>
<dbReference type="Gene3D" id="3.40.50.1010">
    <property type="entry name" value="5'-nuclease"/>
    <property type="match status" value="1"/>
</dbReference>
<evidence type="ECO:0000256" key="3">
    <source>
        <dbReference type="ARBA" id="ARBA00023125"/>
    </source>
</evidence>
<evidence type="ECO:0000259" key="4">
    <source>
        <dbReference type="SMART" id="SM00475"/>
    </source>
</evidence>